<dbReference type="EMBL" id="QGDO01000001">
    <property type="protein sequence ID" value="PWJ44240.1"/>
    <property type="molecule type" value="Genomic_DNA"/>
</dbReference>
<keyword evidence="2" id="KW-1185">Reference proteome</keyword>
<reference evidence="1 2" key="1">
    <citation type="submission" date="2018-03" db="EMBL/GenBank/DDBJ databases">
        <title>Genomic Encyclopedia of Archaeal and Bacterial Type Strains, Phase II (KMG-II): from individual species to whole genera.</title>
        <authorList>
            <person name="Goeker M."/>
        </authorList>
    </citation>
    <scope>NUCLEOTIDE SEQUENCE [LARGE SCALE GENOMIC DNA]</scope>
    <source>
        <strain evidence="1 2">DSM 28229</strain>
    </source>
</reference>
<dbReference type="Pfam" id="PF14125">
    <property type="entry name" value="DUF4292"/>
    <property type="match status" value="1"/>
</dbReference>
<gene>
    <name evidence="1" type="ORF">BC781_101590</name>
</gene>
<sequence>MSVRNNILFLLSWILLLGFSSCREQKKVVTKTKAKEFTVEKLDFKYLSAKAKASYQANDQNTKVTADFRIHKDEAIWVSLRSTGIEGLRLYITPKRIKAINRLEKVYYDYNYSALKREFDLDLNFEIIQSILLGELPATLKVKNKAFIEDDNFVLRNNKGDYKIRAYVDRTILKLSKLFLESKGRKTNDLLVNFSEFKDVSDGEGQFLPHEVKITSGESEWEEMIFTNMLIELDFSKIHLSKSSIKMPFSIPSKYKKKKL</sequence>
<accession>A0A315ZGJ1</accession>
<protein>
    <submittedName>
        <fullName evidence="1">Uncharacterized protein DUF4292</fullName>
    </submittedName>
</protein>
<dbReference type="RefSeq" id="WP_109615748.1">
    <property type="nucleotide sequence ID" value="NZ_QGDO01000001.1"/>
</dbReference>
<dbReference type="AlphaFoldDB" id="A0A315ZGJ1"/>
<proteinExistence type="predicted"/>
<evidence type="ECO:0000313" key="1">
    <source>
        <dbReference type="EMBL" id="PWJ44240.1"/>
    </source>
</evidence>
<dbReference type="OrthoDB" id="849114at2"/>
<name>A0A315ZGJ1_SEDFL</name>
<evidence type="ECO:0000313" key="2">
    <source>
        <dbReference type="Proteomes" id="UP000245535"/>
    </source>
</evidence>
<dbReference type="InterPro" id="IPR025634">
    <property type="entry name" value="DUF4292"/>
</dbReference>
<organism evidence="1 2">
    <name type="scientific">Sediminitomix flava</name>
    <dbReference type="NCBI Taxonomy" id="379075"/>
    <lineage>
        <taxon>Bacteria</taxon>
        <taxon>Pseudomonadati</taxon>
        <taxon>Bacteroidota</taxon>
        <taxon>Cytophagia</taxon>
        <taxon>Cytophagales</taxon>
        <taxon>Flammeovirgaceae</taxon>
        <taxon>Sediminitomix</taxon>
    </lineage>
</organism>
<comment type="caution">
    <text evidence="1">The sequence shown here is derived from an EMBL/GenBank/DDBJ whole genome shotgun (WGS) entry which is preliminary data.</text>
</comment>
<dbReference type="PROSITE" id="PS51257">
    <property type="entry name" value="PROKAR_LIPOPROTEIN"/>
    <property type="match status" value="1"/>
</dbReference>
<dbReference type="Proteomes" id="UP000245535">
    <property type="component" value="Unassembled WGS sequence"/>
</dbReference>